<dbReference type="EMBL" id="JAQMWT010000529">
    <property type="protein sequence ID" value="KAJ8600095.1"/>
    <property type="molecule type" value="Genomic_DNA"/>
</dbReference>
<organism evidence="2 3">
    <name type="scientific">Chrysophaeum taylorii</name>
    <dbReference type="NCBI Taxonomy" id="2483200"/>
    <lineage>
        <taxon>Eukaryota</taxon>
        <taxon>Sar</taxon>
        <taxon>Stramenopiles</taxon>
        <taxon>Ochrophyta</taxon>
        <taxon>Pelagophyceae</taxon>
        <taxon>Pelagomonadales</taxon>
        <taxon>Pelagomonadaceae</taxon>
        <taxon>Chrysophaeum</taxon>
    </lineage>
</organism>
<dbReference type="InterPro" id="IPR029058">
    <property type="entry name" value="AB_hydrolase_fold"/>
</dbReference>
<gene>
    <name evidence="2" type="ORF">CTAYLR_003447</name>
</gene>
<feature type="domain" description="Fungal lipase-type" evidence="1">
    <location>
        <begin position="80"/>
        <end position="158"/>
    </location>
</feature>
<reference evidence="2" key="1">
    <citation type="submission" date="2023-01" db="EMBL/GenBank/DDBJ databases">
        <title>Metagenome sequencing of chrysophaentin producing Chrysophaeum taylorii.</title>
        <authorList>
            <person name="Davison J."/>
            <person name="Bewley C."/>
        </authorList>
    </citation>
    <scope>NUCLEOTIDE SEQUENCE</scope>
    <source>
        <strain evidence="2">NIES-1699</strain>
    </source>
</reference>
<proteinExistence type="predicted"/>
<keyword evidence="3" id="KW-1185">Reference proteome</keyword>
<accession>A0AAD7U8C9</accession>
<dbReference type="AlphaFoldDB" id="A0AAD7U8C9"/>
<dbReference type="Pfam" id="PF01764">
    <property type="entry name" value="Lipase_3"/>
    <property type="match status" value="1"/>
</dbReference>
<dbReference type="Gene3D" id="3.40.50.1820">
    <property type="entry name" value="alpha/beta hydrolase"/>
    <property type="match status" value="1"/>
</dbReference>
<dbReference type="InterPro" id="IPR002921">
    <property type="entry name" value="Fungal_lipase-type"/>
</dbReference>
<evidence type="ECO:0000313" key="2">
    <source>
        <dbReference type="EMBL" id="KAJ8600095.1"/>
    </source>
</evidence>
<dbReference type="Proteomes" id="UP001230188">
    <property type="component" value="Unassembled WGS sequence"/>
</dbReference>
<evidence type="ECO:0000259" key="1">
    <source>
        <dbReference type="Pfam" id="PF01764"/>
    </source>
</evidence>
<dbReference type="GO" id="GO:0006629">
    <property type="term" value="P:lipid metabolic process"/>
    <property type="evidence" value="ECO:0007669"/>
    <property type="project" value="InterPro"/>
</dbReference>
<name>A0AAD7U8C9_9STRA</name>
<sequence>MFWLVGLAVARGEETPTAQDKTLPPTFYREGPRSPYALWIAAVEAYRSYNTTMWQRHALCESENARAEVLRFEDDNESVVIAFSGTDEAEDWSENNLDTTQQLACGRAYHRGFWKYQDVLKDCLDDVRDQLRNEESLEVSYIVGHSLGGSAGTIYAAEHGNAMYGTHTFGAAKTTVNATCSVEGVRYHHVDDPVSQGIAGWADFGHDITRSVGIKSTCQECDDPTYSCESHACDSISCSDTDPGFGKNCSDIADNFYTLHSYYGYFLSYCGGLW</sequence>
<comment type="caution">
    <text evidence="2">The sequence shown here is derived from an EMBL/GenBank/DDBJ whole genome shotgun (WGS) entry which is preliminary data.</text>
</comment>
<dbReference type="SUPFAM" id="SSF53474">
    <property type="entry name" value="alpha/beta-Hydrolases"/>
    <property type="match status" value="1"/>
</dbReference>
<evidence type="ECO:0000313" key="3">
    <source>
        <dbReference type="Proteomes" id="UP001230188"/>
    </source>
</evidence>
<protein>
    <recommendedName>
        <fullName evidence="1">Fungal lipase-type domain-containing protein</fullName>
    </recommendedName>
</protein>